<dbReference type="EMBL" id="JAACJJ010000046">
    <property type="protein sequence ID" value="KAF5313847.1"/>
    <property type="molecule type" value="Genomic_DNA"/>
</dbReference>
<dbReference type="GO" id="GO:0005886">
    <property type="term" value="C:plasma membrane"/>
    <property type="evidence" value="ECO:0007669"/>
    <property type="project" value="TreeGrafter"/>
</dbReference>
<evidence type="ECO:0000259" key="1">
    <source>
        <dbReference type="PROSITE" id="PS51718"/>
    </source>
</evidence>
<reference evidence="2 3" key="1">
    <citation type="journal article" date="2020" name="ISME J.">
        <title>Uncovering the hidden diversity of litter-decomposition mechanisms in mushroom-forming fungi.</title>
        <authorList>
            <person name="Floudas D."/>
            <person name="Bentzer J."/>
            <person name="Ahren D."/>
            <person name="Johansson T."/>
            <person name="Persson P."/>
            <person name="Tunlid A."/>
        </authorList>
    </citation>
    <scope>NUCLEOTIDE SEQUENCE [LARGE SCALE GENOMIC DNA]</scope>
    <source>
        <strain evidence="2 3">CBS 101986</strain>
    </source>
</reference>
<dbReference type="GO" id="GO:0005874">
    <property type="term" value="C:microtubule"/>
    <property type="evidence" value="ECO:0007669"/>
    <property type="project" value="TreeGrafter"/>
</dbReference>
<evidence type="ECO:0000313" key="2">
    <source>
        <dbReference type="EMBL" id="KAF5313847.1"/>
    </source>
</evidence>
<dbReference type="SUPFAM" id="SSF52540">
    <property type="entry name" value="P-loop containing nucleoside triphosphate hydrolases"/>
    <property type="match status" value="1"/>
</dbReference>
<comment type="caution">
    <text evidence="2">The sequence shown here is derived from an EMBL/GenBank/DDBJ whole genome shotgun (WGS) entry which is preliminary data.</text>
</comment>
<evidence type="ECO:0000313" key="3">
    <source>
        <dbReference type="Proteomes" id="UP000567179"/>
    </source>
</evidence>
<organism evidence="2 3">
    <name type="scientific">Psilocybe cf. subviscida</name>
    <dbReference type="NCBI Taxonomy" id="2480587"/>
    <lineage>
        <taxon>Eukaryota</taxon>
        <taxon>Fungi</taxon>
        <taxon>Dikarya</taxon>
        <taxon>Basidiomycota</taxon>
        <taxon>Agaricomycotina</taxon>
        <taxon>Agaricomycetes</taxon>
        <taxon>Agaricomycetidae</taxon>
        <taxon>Agaricales</taxon>
        <taxon>Agaricineae</taxon>
        <taxon>Strophariaceae</taxon>
        <taxon>Psilocybe</taxon>
    </lineage>
</organism>
<dbReference type="GO" id="GO:0003924">
    <property type="term" value="F:GTPase activity"/>
    <property type="evidence" value="ECO:0007669"/>
    <property type="project" value="TreeGrafter"/>
</dbReference>
<dbReference type="PANTHER" id="PTHR11566">
    <property type="entry name" value="DYNAMIN"/>
    <property type="match status" value="1"/>
</dbReference>
<accession>A0A8H5AZI0</accession>
<dbReference type="PROSITE" id="PS51718">
    <property type="entry name" value="G_DYNAMIN_2"/>
    <property type="match status" value="1"/>
</dbReference>
<keyword evidence="3" id="KW-1185">Reference proteome</keyword>
<dbReference type="GO" id="GO:0031623">
    <property type="term" value="P:receptor internalization"/>
    <property type="evidence" value="ECO:0007669"/>
    <property type="project" value="TreeGrafter"/>
</dbReference>
<dbReference type="GO" id="GO:0005737">
    <property type="term" value="C:cytoplasm"/>
    <property type="evidence" value="ECO:0007669"/>
    <property type="project" value="TreeGrafter"/>
</dbReference>
<name>A0A8H5AZI0_9AGAR</name>
<dbReference type="InterPro" id="IPR030381">
    <property type="entry name" value="G_DYNAMIN_dom"/>
</dbReference>
<sequence length="233" mass="25784">MSKAELKNNAENDPDILQFSRNSVEVNVCDPEATDISFVDLPGLVQNVDEELIDLVRSLVQSHIYGTNTIIVVAIPMTDDMEMIQGVSLAKAANPKRERTIGVMTKPDAITKGARGGREKWKAVLEGREHKTTHGYFCVRLPDEDERARHITTHEAQRLASAFFSSTEPWSLMKDRSRFGVPNFVAAISELLITLIEQNLRGLNKAVTSELEKCLGLIGALPPQGATAGRFRE</sequence>
<dbReference type="GO" id="GO:0008017">
    <property type="term" value="F:microtubule binding"/>
    <property type="evidence" value="ECO:0007669"/>
    <property type="project" value="TreeGrafter"/>
</dbReference>
<dbReference type="InterPro" id="IPR045063">
    <property type="entry name" value="Dynamin_N"/>
</dbReference>
<gene>
    <name evidence="2" type="ORF">D9619_013078</name>
</gene>
<dbReference type="AlphaFoldDB" id="A0A8H5AZI0"/>
<dbReference type="Proteomes" id="UP000567179">
    <property type="component" value="Unassembled WGS sequence"/>
</dbReference>
<dbReference type="PRINTS" id="PR00195">
    <property type="entry name" value="DYNAMIN"/>
</dbReference>
<dbReference type="InterPro" id="IPR022812">
    <property type="entry name" value="Dynamin"/>
</dbReference>
<dbReference type="Pfam" id="PF00350">
    <property type="entry name" value="Dynamin_N"/>
    <property type="match status" value="1"/>
</dbReference>
<feature type="domain" description="Dynamin-type G" evidence="1">
    <location>
        <begin position="1"/>
        <end position="201"/>
    </location>
</feature>
<dbReference type="PANTHER" id="PTHR11566:SF131">
    <property type="entry name" value="GTPASE, PUTATIVE (AFU_ORTHOLOGUE AFUA_6G07630)-RELATED"/>
    <property type="match status" value="1"/>
</dbReference>
<dbReference type="GO" id="GO:0005525">
    <property type="term" value="F:GTP binding"/>
    <property type="evidence" value="ECO:0007669"/>
    <property type="project" value="InterPro"/>
</dbReference>
<dbReference type="Gene3D" id="3.40.50.300">
    <property type="entry name" value="P-loop containing nucleotide triphosphate hydrolases"/>
    <property type="match status" value="1"/>
</dbReference>
<dbReference type="OrthoDB" id="5061070at2759"/>
<dbReference type="InterPro" id="IPR027417">
    <property type="entry name" value="P-loop_NTPase"/>
</dbReference>
<protein>
    <recommendedName>
        <fullName evidence="1">Dynamin-type G domain-containing protein</fullName>
    </recommendedName>
</protein>
<proteinExistence type="predicted"/>